<keyword evidence="6 7" id="KW-0472">Membrane</keyword>
<evidence type="ECO:0000256" key="6">
    <source>
        <dbReference type="ARBA" id="ARBA00023136"/>
    </source>
</evidence>
<dbReference type="OrthoDB" id="5242213at2"/>
<dbReference type="AlphaFoldDB" id="A0A2S2BVV8"/>
<evidence type="ECO:0000256" key="5">
    <source>
        <dbReference type="ARBA" id="ARBA00022989"/>
    </source>
</evidence>
<dbReference type="GO" id="GO:0005886">
    <property type="term" value="C:plasma membrane"/>
    <property type="evidence" value="ECO:0007669"/>
    <property type="project" value="UniProtKB-SubCell"/>
</dbReference>
<keyword evidence="10" id="KW-1185">Reference proteome</keyword>
<gene>
    <name evidence="9" type="ORF">CBI38_15590</name>
</gene>
<feature type="transmembrane region" description="Helical" evidence="7">
    <location>
        <begin position="184"/>
        <end position="204"/>
    </location>
</feature>
<dbReference type="PANTHER" id="PTHR12677">
    <property type="entry name" value="GOLGI APPARATUS MEMBRANE PROTEIN TVP38-RELATED"/>
    <property type="match status" value="1"/>
</dbReference>
<dbReference type="PANTHER" id="PTHR12677:SF59">
    <property type="entry name" value="GOLGI APPARATUS MEMBRANE PROTEIN TVP38-RELATED"/>
    <property type="match status" value="1"/>
</dbReference>
<feature type="domain" description="VTT" evidence="8">
    <location>
        <begin position="90"/>
        <end position="207"/>
    </location>
</feature>
<dbReference type="InterPro" id="IPR032816">
    <property type="entry name" value="VTT_dom"/>
</dbReference>
<evidence type="ECO:0000256" key="1">
    <source>
        <dbReference type="ARBA" id="ARBA00004651"/>
    </source>
</evidence>
<feature type="transmembrane region" description="Helical" evidence="7">
    <location>
        <begin position="155"/>
        <end position="177"/>
    </location>
</feature>
<evidence type="ECO:0000313" key="9">
    <source>
        <dbReference type="EMBL" id="AWK72767.1"/>
    </source>
</evidence>
<feature type="transmembrane region" description="Helical" evidence="7">
    <location>
        <begin position="216"/>
        <end position="234"/>
    </location>
</feature>
<dbReference type="Proteomes" id="UP000245711">
    <property type="component" value="Chromosome"/>
</dbReference>
<dbReference type="InterPro" id="IPR015414">
    <property type="entry name" value="TMEM64"/>
</dbReference>
<evidence type="ECO:0000256" key="7">
    <source>
        <dbReference type="RuleBase" id="RU366058"/>
    </source>
</evidence>
<name>A0A2S2BVV8_9NOCA</name>
<comment type="subcellular location">
    <subcellularLocation>
        <location evidence="1 7">Cell membrane</location>
        <topology evidence="1 7">Multi-pass membrane protein</topology>
    </subcellularLocation>
</comment>
<accession>A0A2S2BVV8</accession>
<keyword evidence="4 7" id="KW-0812">Transmembrane</keyword>
<dbReference type="KEGG" id="roz:CBI38_15590"/>
<keyword evidence="5 7" id="KW-1133">Transmembrane helix</keyword>
<proteinExistence type="inferred from homology"/>
<feature type="transmembrane region" description="Helical" evidence="7">
    <location>
        <begin position="69"/>
        <end position="90"/>
    </location>
</feature>
<evidence type="ECO:0000256" key="3">
    <source>
        <dbReference type="ARBA" id="ARBA00022475"/>
    </source>
</evidence>
<comment type="similarity">
    <text evidence="2 7">Belongs to the TVP38/TMEM64 family.</text>
</comment>
<evidence type="ECO:0000256" key="4">
    <source>
        <dbReference type="ARBA" id="ARBA00022692"/>
    </source>
</evidence>
<sequence>MRRSPLRPCSRRFSSHAPSRCGRVAWCPVKRRLGNRRVIGVAALAIVLVVVAVVAPHPSVLQIREWAQSVGPAFPLVFFVAHALVTIFPFPRTVFTLSAGLLFGAWLGIAITVAAATVSAVLALYLVRAIGRDVVWQRISSPTIRRVDERIARRGWLAVGSLRLIAFVPFSVVNYCSGVSSIRLLPYVLATVVGILPGTVGIVVLGDALSGETNPALLLLSGVCVVVGILGLIVDSRRPLDRSDAEELLLTEGVSTPHP</sequence>
<dbReference type="EMBL" id="CP021354">
    <property type="protein sequence ID" value="AWK72767.1"/>
    <property type="molecule type" value="Genomic_DNA"/>
</dbReference>
<evidence type="ECO:0000259" key="8">
    <source>
        <dbReference type="Pfam" id="PF09335"/>
    </source>
</evidence>
<organism evidence="9 10">
    <name type="scientific">Rhodococcus oxybenzonivorans</name>
    <dbReference type="NCBI Taxonomy" id="1990687"/>
    <lineage>
        <taxon>Bacteria</taxon>
        <taxon>Bacillati</taxon>
        <taxon>Actinomycetota</taxon>
        <taxon>Actinomycetes</taxon>
        <taxon>Mycobacteriales</taxon>
        <taxon>Nocardiaceae</taxon>
        <taxon>Rhodococcus</taxon>
    </lineage>
</organism>
<dbReference type="Pfam" id="PF09335">
    <property type="entry name" value="VTT_dom"/>
    <property type="match status" value="1"/>
</dbReference>
<evidence type="ECO:0000313" key="10">
    <source>
        <dbReference type="Proteomes" id="UP000245711"/>
    </source>
</evidence>
<keyword evidence="3 7" id="KW-1003">Cell membrane</keyword>
<protein>
    <recommendedName>
        <fullName evidence="7">TVP38/TMEM64 family membrane protein</fullName>
    </recommendedName>
</protein>
<feature type="transmembrane region" description="Helical" evidence="7">
    <location>
        <begin position="102"/>
        <end position="127"/>
    </location>
</feature>
<feature type="transmembrane region" description="Helical" evidence="7">
    <location>
        <begin position="38"/>
        <end position="57"/>
    </location>
</feature>
<reference evidence="9 10" key="1">
    <citation type="submission" date="2017-05" db="EMBL/GenBank/DDBJ databases">
        <title>Isolation of Rhodococcus sp. S2-17 biodegrading of BP-3.</title>
        <authorList>
            <person name="Lee Y."/>
            <person name="Kim K.H."/>
            <person name="Chun B.H."/>
            <person name="Jung H.S."/>
            <person name="Jeon C.O."/>
        </authorList>
    </citation>
    <scope>NUCLEOTIDE SEQUENCE [LARGE SCALE GENOMIC DNA]</scope>
    <source>
        <strain evidence="9 10">S2-17</strain>
    </source>
</reference>
<evidence type="ECO:0000256" key="2">
    <source>
        <dbReference type="ARBA" id="ARBA00008640"/>
    </source>
</evidence>